<evidence type="ECO:0000259" key="5">
    <source>
        <dbReference type="Pfam" id="PF23010"/>
    </source>
</evidence>
<evidence type="ECO:0000256" key="1">
    <source>
        <dbReference type="ARBA" id="ARBA00022614"/>
    </source>
</evidence>
<accession>A0A8H7ZY59</accession>
<dbReference type="AlphaFoldDB" id="A0A8H7ZY59"/>
<dbReference type="EMBL" id="JAEFCI010003772">
    <property type="protein sequence ID" value="KAG5461357.1"/>
    <property type="molecule type" value="Genomic_DNA"/>
</dbReference>
<gene>
    <name evidence="6" type="ORF">BJ554DRAFT_6464</name>
</gene>
<dbReference type="Pfam" id="PF13516">
    <property type="entry name" value="LRR_6"/>
    <property type="match status" value="1"/>
</dbReference>
<evidence type="ECO:0000256" key="4">
    <source>
        <dbReference type="SAM" id="MobiDB-lite"/>
    </source>
</evidence>
<dbReference type="InterPro" id="IPR032675">
    <property type="entry name" value="LRR_dom_sf"/>
</dbReference>
<evidence type="ECO:0000256" key="3">
    <source>
        <dbReference type="ARBA" id="ARBA00022737"/>
    </source>
</evidence>
<dbReference type="Pfam" id="PF00560">
    <property type="entry name" value="LRR_1"/>
    <property type="match status" value="1"/>
</dbReference>
<name>A0A8H7ZY59_9FUNG</name>
<dbReference type="GO" id="GO:0005737">
    <property type="term" value="C:cytoplasm"/>
    <property type="evidence" value="ECO:0007669"/>
    <property type="project" value="TreeGrafter"/>
</dbReference>
<proteinExistence type="predicted"/>
<dbReference type="PROSITE" id="PS51450">
    <property type="entry name" value="LRR"/>
    <property type="match status" value="2"/>
</dbReference>
<evidence type="ECO:0000313" key="6">
    <source>
        <dbReference type="EMBL" id="KAG5461357.1"/>
    </source>
</evidence>
<keyword evidence="1" id="KW-0433">Leucine-rich repeat</keyword>
<feature type="region of interest" description="Disordered" evidence="4">
    <location>
        <begin position="55"/>
        <end position="77"/>
    </location>
</feature>
<evidence type="ECO:0000313" key="7">
    <source>
        <dbReference type="Proteomes" id="UP000673691"/>
    </source>
</evidence>
<feature type="non-terminal residue" evidence="6">
    <location>
        <position position="386"/>
    </location>
</feature>
<dbReference type="GO" id="GO:0046872">
    <property type="term" value="F:metal ion binding"/>
    <property type="evidence" value="ECO:0007669"/>
    <property type="project" value="UniProtKB-KW"/>
</dbReference>
<feature type="domain" description="PHLPP-like RA" evidence="5">
    <location>
        <begin position="89"/>
        <end position="140"/>
    </location>
</feature>
<dbReference type="Pfam" id="PF23010">
    <property type="entry name" value="RA_3"/>
    <property type="match status" value="1"/>
</dbReference>
<dbReference type="Proteomes" id="UP000673691">
    <property type="component" value="Unassembled WGS sequence"/>
</dbReference>
<dbReference type="Gene3D" id="3.80.10.10">
    <property type="entry name" value="Ribonuclease Inhibitor"/>
    <property type="match status" value="2"/>
</dbReference>
<reference evidence="6 7" key="1">
    <citation type="journal article" name="Sci. Rep.">
        <title>Genome-scale phylogenetic analyses confirm Olpidium as the closest living zoosporic fungus to the non-flagellated, terrestrial fungi.</title>
        <authorList>
            <person name="Chang Y."/>
            <person name="Rochon D."/>
            <person name="Sekimoto S."/>
            <person name="Wang Y."/>
            <person name="Chovatia M."/>
            <person name="Sandor L."/>
            <person name="Salamov A."/>
            <person name="Grigoriev I.V."/>
            <person name="Stajich J.E."/>
            <person name="Spatafora J.W."/>
        </authorList>
    </citation>
    <scope>NUCLEOTIDE SEQUENCE [LARGE SCALE GENOMIC DNA]</scope>
    <source>
        <strain evidence="6">S191</strain>
    </source>
</reference>
<dbReference type="InterPro" id="IPR003591">
    <property type="entry name" value="Leu-rich_rpt_typical-subtyp"/>
</dbReference>
<keyword evidence="7" id="KW-1185">Reference proteome</keyword>
<protein>
    <recommendedName>
        <fullName evidence="5">PHLPP-like RA domain-containing protein</fullName>
    </recommendedName>
</protein>
<comment type="caution">
    <text evidence="6">The sequence shown here is derived from an EMBL/GenBank/DDBJ whole genome shotgun (WGS) entry which is preliminary data.</text>
</comment>
<dbReference type="InterPro" id="IPR050216">
    <property type="entry name" value="LRR_domain-containing"/>
</dbReference>
<dbReference type="OrthoDB" id="2021138at2759"/>
<keyword evidence="2" id="KW-0479">Metal-binding</keyword>
<organism evidence="6 7">
    <name type="scientific">Olpidium bornovanus</name>
    <dbReference type="NCBI Taxonomy" id="278681"/>
    <lineage>
        <taxon>Eukaryota</taxon>
        <taxon>Fungi</taxon>
        <taxon>Fungi incertae sedis</taxon>
        <taxon>Olpidiomycota</taxon>
        <taxon>Olpidiomycotina</taxon>
        <taxon>Olpidiomycetes</taxon>
        <taxon>Olpidiales</taxon>
        <taxon>Olpidiaceae</taxon>
        <taxon>Olpidium</taxon>
    </lineage>
</organism>
<dbReference type="InterPro" id="IPR001611">
    <property type="entry name" value="Leu-rich_rpt"/>
</dbReference>
<feature type="compositionally biased region" description="Basic and acidic residues" evidence="4">
    <location>
        <begin position="55"/>
        <end position="68"/>
    </location>
</feature>
<keyword evidence="3" id="KW-0677">Repeat</keyword>
<dbReference type="InterPro" id="IPR055071">
    <property type="entry name" value="RA_PHLPP-like"/>
</dbReference>
<dbReference type="PANTHER" id="PTHR48051">
    <property type="match status" value="1"/>
</dbReference>
<dbReference type="Pfam" id="PF13855">
    <property type="entry name" value="LRR_8"/>
    <property type="match status" value="1"/>
</dbReference>
<dbReference type="SUPFAM" id="SSF52058">
    <property type="entry name" value="L domain-like"/>
    <property type="match status" value="1"/>
</dbReference>
<dbReference type="SMART" id="SM00364">
    <property type="entry name" value="LRR_BAC"/>
    <property type="match status" value="3"/>
</dbReference>
<sequence>MAEAVPPSASSGCSVSVLPPTKRPLLPHGAPAIVSPRLATAEAWLPPESWWVRTPTDDAEHESGRNSDDIEEATWDASSDRNTTWAASVDVSALLDRVLAANEKPVQLMRRWLEQLGHRQRDGLEDLGREDHSYFFRFTFGESMVPNLPLLEANVTSHGRFRHVDFQARNLQTIPIVLFRNASQIDSLDVSENLLIDIPLDFIQLCTSLRELRISGCNLEKVPSSILHAANLRHLDLSHNKLRDLNHAHLENLSVLQSLLVDHNELESLPDGWRLFSSLTSLSASNNAFAAFPEVICQVSTLQELNLSFNKISSIPAAIGALLDLRRLLLIANHISGPLPAELASLKHLEELDFRTNAVTDIGVIADIPSLELLFADRNSIAVFAP</sequence>
<dbReference type="SMART" id="SM00369">
    <property type="entry name" value="LRR_TYP"/>
    <property type="match status" value="6"/>
</dbReference>
<dbReference type="PANTHER" id="PTHR48051:SF1">
    <property type="entry name" value="RAS SUPPRESSOR PROTEIN 1"/>
    <property type="match status" value="1"/>
</dbReference>
<dbReference type="PRINTS" id="PR00019">
    <property type="entry name" value="LEURICHRPT"/>
</dbReference>
<evidence type="ECO:0000256" key="2">
    <source>
        <dbReference type="ARBA" id="ARBA00022723"/>
    </source>
</evidence>